<dbReference type="InterPro" id="IPR043519">
    <property type="entry name" value="NT_sf"/>
</dbReference>
<dbReference type="EMBL" id="JACRSV010000001">
    <property type="protein sequence ID" value="MBC8559443.1"/>
    <property type="molecule type" value="Genomic_DNA"/>
</dbReference>
<protein>
    <submittedName>
        <fullName evidence="2">Nucleotidyltransferase domain-containing protein</fullName>
    </submittedName>
</protein>
<feature type="domain" description="Polymerase nucleotidyl transferase" evidence="1">
    <location>
        <begin position="35"/>
        <end position="71"/>
    </location>
</feature>
<evidence type="ECO:0000259" key="1">
    <source>
        <dbReference type="Pfam" id="PF01909"/>
    </source>
</evidence>
<evidence type="ECO:0000313" key="3">
    <source>
        <dbReference type="Proteomes" id="UP000610760"/>
    </source>
</evidence>
<proteinExistence type="predicted"/>
<dbReference type="Gene3D" id="3.30.460.10">
    <property type="entry name" value="Beta Polymerase, domain 2"/>
    <property type="match status" value="1"/>
</dbReference>
<accession>A0A926E4K8</accession>
<dbReference type="CDD" id="cd05403">
    <property type="entry name" value="NT_KNTase_like"/>
    <property type="match status" value="1"/>
</dbReference>
<dbReference type="AlphaFoldDB" id="A0A926E4K8"/>
<dbReference type="SUPFAM" id="SSF81301">
    <property type="entry name" value="Nucleotidyltransferase"/>
    <property type="match status" value="1"/>
</dbReference>
<dbReference type="Pfam" id="PF01909">
    <property type="entry name" value="NTP_transf_2"/>
    <property type="match status" value="1"/>
</dbReference>
<dbReference type="Proteomes" id="UP000610760">
    <property type="component" value="Unassembled WGS sequence"/>
</dbReference>
<dbReference type="GO" id="GO:0016779">
    <property type="term" value="F:nucleotidyltransferase activity"/>
    <property type="evidence" value="ECO:0007669"/>
    <property type="project" value="InterPro"/>
</dbReference>
<evidence type="ECO:0000313" key="2">
    <source>
        <dbReference type="EMBL" id="MBC8559443.1"/>
    </source>
</evidence>
<name>A0A926E4K8_9FIRM</name>
<gene>
    <name evidence="2" type="ORF">H8710_05085</name>
</gene>
<sequence length="363" mass="41173">MKENNKTLLMSLKKTSGRIIEAVIQKAERDCPGALALIGVYGSQQTGDVHSKSDLDLLIVIDDDRGWALGKTFLLRDVGYDLYCTSWERLEADAACASPHLSKLLDADIVYTSGEEAKKRLAELRLRAADILSRPFSKEVFDRADAAFSRAKQAFADMLLEKKEGDCKKFLAEMIDETENTICLLNQTYFKLGLRRRFCELEQMPRKPENFVFLIQNAVASKTAAERNEAGCRLLAAVQSYFNSISFPKKAPSRDDIRGVYEEMVSNWKNKMLLADEINDPHLALMNMASLQQLFDELHEQYDMERYDAISGFCPDNLSASAAFFDNALEQFLGEYEKVGLEPLTYETLEEFERDYLSKPVVP</sequence>
<dbReference type="RefSeq" id="WP_249294336.1">
    <property type="nucleotide sequence ID" value="NZ_JACRSV010000001.1"/>
</dbReference>
<reference evidence="2" key="1">
    <citation type="submission" date="2020-08" db="EMBL/GenBank/DDBJ databases">
        <title>Genome public.</title>
        <authorList>
            <person name="Liu C."/>
            <person name="Sun Q."/>
        </authorList>
    </citation>
    <scope>NUCLEOTIDE SEQUENCE</scope>
    <source>
        <strain evidence="2">NSJ-33</strain>
    </source>
</reference>
<comment type="caution">
    <text evidence="2">The sequence shown here is derived from an EMBL/GenBank/DDBJ whole genome shotgun (WGS) entry which is preliminary data.</text>
</comment>
<organism evidence="2 3">
    <name type="scientific">Fumia xinanensis</name>
    <dbReference type="NCBI Taxonomy" id="2763659"/>
    <lineage>
        <taxon>Bacteria</taxon>
        <taxon>Bacillati</taxon>
        <taxon>Bacillota</taxon>
        <taxon>Clostridia</taxon>
        <taxon>Eubacteriales</taxon>
        <taxon>Oscillospiraceae</taxon>
        <taxon>Fumia</taxon>
    </lineage>
</organism>
<dbReference type="InterPro" id="IPR002934">
    <property type="entry name" value="Polymerase_NTP_transf_dom"/>
</dbReference>
<keyword evidence="3" id="KW-1185">Reference proteome</keyword>